<evidence type="ECO:0000313" key="3">
    <source>
        <dbReference type="Proteomes" id="UP001595075"/>
    </source>
</evidence>
<proteinExistence type="predicted"/>
<evidence type="ECO:0000313" key="2">
    <source>
        <dbReference type="EMBL" id="KAL2075330.1"/>
    </source>
</evidence>
<dbReference type="Proteomes" id="UP001595075">
    <property type="component" value="Unassembled WGS sequence"/>
</dbReference>
<comment type="caution">
    <text evidence="2">The sequence shown here is derived from an EMBL/GenBank/DDBJ whole genome shotgun (WGS) entry which is preliminary data.</text>
</comment>
<reference evidence="2 3" key="1">
    <citation type="journal article" date="2024" name="Commun. Biol.">
        <title>Comparative genomic analysis of thermophilic fungi reveals convergent evolutionary adaptations and gene losses.</title>
        <authorList>
            <person name="Steindorff A.S."/>
            <person name="Aguilar-Pontes M.V."/>
            <person name="Robinson A.J."/>
            <person name="Andreopoulos B."/>
            <person name="LaButti K."/>
            <person name="Kuo A."/>
            <person name="Mondo S."/>
            <person name="Riley R."/>
            <person name="Otillar R."/>
            <person name="Haridas S."/>
            <person name="Lipzen A."/>
            <person name="Grimwood J."/>
            <person name="Schmutz J."/>
            <person name="Clum A."/>
            <person name="Reid I.D."/>
            <person name="Moisan M.C."/>
            <person name="Butler G."/>
            <person name="Nguyen T.T.M."/>
            <person name="Dewar K."/>
            <person name="Conant G."/>
            <person name="Drula E."/>
            <person name="Henrissat B."/>
            <person name="Hansel C."/>
            <person name="Singer S."/>
            <person name="Hutchinson M.I."/>
            <person name="de Vries R.P."/>
            <person name="Natvig D.O."/>
            <person name="Powell A.J."/>
            <person name="Tsang A."/>
            <person name="Grigoriev I.V."/>
        </authorList>
    </citation>
    <scope>NUCLEOTIDE SEQUENCE [LARGE SCALE GENOMIC DNA]</scope>
    <source>
        <strain evidence="2 3">CBS 494.80</strain>
    </source>
</reference>
<name>A0ABR4CZR6_9HELO</name>
<gene>
    <name evidence="2" type="ORF">VTL71DRAFT_273</name>
</gene>
<protein>
    <submittedName>
        <fullName evidence="2">Uncharacterized protein</fullName>
    </submittedName>
</protein>
<evidence type="ECO:0000256" key="1">
    <source>
        <dbReference type="SAM" id="SignalP"/>
    </source>
</evidence>
<dbReference type="EMBL" id="JAZHXI010000001">
    <property type="protein sequence ID" value="KAL2075330.1"/>
    <property type="molecule type" value="Genomic_DNA"/>
</dbReference>
<organism evidence="2 3">
    <name type="scientific">Oculimacula yallundae</name>
    <dbReference type="NCBI Taxonomy" id="86028"/>
    <lineage>
        <taxon>Eukaryota</taxon>
        <taxon>Fungi</taxon>
        <taxon>Dikarya</taxon>
        <taxon>Ascomycota</taxon>
        <taxon>Pezizomycotina</taxon>
        <taxon>Leotiomycetes</taxon>
        <taxon>Helotiales</taxon>
        <taxon>Ploettnerulaceae</taxon>
        <taxon>Oculimacula</taxon>
    </lineage>
</organism>
<feature type="chain" id="PRO_5045713635" evidence="1">
    <location>
        <begin position="20"/>
        <end position="66"/>
    </location>
</feature>
<sequence>MASKNLLAIVAAVIVVGRAERAGRAGRQLWILIDGGGGNRTIELSLRLNSDKTKSRCDAMQCKSSS</sequence>
<accession>A0ABR4CZR6</accession>
<keyword evidence="3" id="KW-1185">Reference proteome</keyword>
<feature type="signal peptide" evidence="1">
    <location>
        <begin position="1"/>
        <end position="19"/>
    </location>
</feature>
<keyword evidence="1" id="KW-0732">Signal</keyword>